<dbReference type="GO" id="GO:0005886">
    <property type="term" value="C:plasma membrane"/>
    <property type="evidence" value="ECO:0007669"/>
    <property type="project" value="UniProtKB-SubCell"/>
</dbReference>
<feature type="transmembrane region" description="Helical" evidence="6">
    <location>
        <begin position="271"/>
        <end position="293"/>
    </location>
</feature>
<evidence type="ECO:0000256" key="4">
    <source>
        <dbReference type="ARBA" id="ARBA00022989"/>
    </source>
</evidence>
<evidence type="ECO:0000256" key="2">
    <source>
        <dbReference type="ARBA" id="ARBA00022475"/>
    </source>
</evidence>
<keyword evidence="2" id="KW-1003">Cell membrane</keyword>
<accession>A0A1F5AFC5</accession>
<protein>
    <submittedName>
        <fullName evidence="7">Ribose ABC transporter permease</fullName>
    </submittedName>
</protein>
<feature type="transmembrane region" description="Helical" evidence="6">
    <location>
        <begin position="90"/>
        <end position="110"/>
    </location>
</feature>
<comment type="caution">
    <text evidence="7">The sequence shown here is derived from an EMBL/GenBank/DDBJ whole genome shotgun (WGS) entry which is preliminary data.</text>
</comment>
<dbReference type="InterPro" id="IPR001851">
    <property type="entry name" value="ABC_transp_permease"/>
</dbReference>
<reference evidence="7 8" key="1">
    <citation type="journal article" date="2016" name="Nat. Commun.">
        <title>Thousands of microbial genomes shed light on interconnected biogeochemical processes in an aquifer system.</title>
        <authorList>
            <person name="Anantharaman K."/>
            <person name="Brown C.T."/>
            <person name="Hug L.A."/>
            <person name="Sharon I."/>
            <person name="Castelle C.J."/>
            <person name="Probst A.J."/>
            <person name="Thomas B.C."/>
            <person name="Singh A."/>
            <person name="Wilkins M.J."/>
            <person name="Karaoz U."/>
            <person name="Brodie E.L."/>
            <person name="Williams K.H."/>
            <person name="Hubbard S.S."/>
            <person name="Banfield J.F."/>
        </authorList>
    </citation>
    <scope>NUCLEOTIDE SEQUENCE [LARGE SCALE GENOMIC DNA]</scope>
</reference>
<keyword evidence="3 6" id="KW-0812">Transmembrane</keyword>
<evidence type="ECO:0000256" key="3">
    <source>
        <dbReference type="ARBA" id="ARBA00022692"/>
    </source>
</evidence>
<feature type="transmembrane region" description="Helical" evidence="6">
    <location>
        <begin position="160"/>
        <end position="181"/>
    </location>
</feature>
<proteinExistence type="predicted"/>
<dbReference type="EMBL" id="MEYH01000017">
    <property type="protein sequence ID" value="OGD17108.1"/>
    <property type="molecule type" value="Genomic_DNA"/>
</dbReference>
<keyword evidence="5 6" id="KW-0472">Membrane</keyword>
<evidence type="ECO:0000256" key="5">
    <source>
        <dbReference type="ARBA" id="ARBA00023136"/>
    </source>
</evidence>
<feature type="transmembrane region" description="Helical" evidence="6">
    <location>
        <begin position="20"/>
        <end position="40"/>
    </location>
</feature>
<evidence type="ECO:0000256" key="6">
    <source>
        <dbReference type="SAM" id="Phobius"/>
    </source>
</evidence>
<dbReference type="Proteomes" id="UP000177701">
    <property type="component" value="Unassembled WGS sequence"/>
</dbReference>
<sequence length="316" mass="33841">MTKKINLNLTWYSIKKNGILFIFILLCVFLSIITPGFLSWANILNILRQSSIIGIMAIGTTFVIIGAGFDISVGSLLALSAAMCVGLQHYMHWSFAILLVLIVGALVGLLNGFLAAKIHIPAIIATLGTMTIVRGLVYLYTGGYPLYVEAPDFAFIGTGYLGPIPFPVVLLVIMVAFWQFILVKTRFGRYACALGGNKEAVRLSGVKVDYYHILTFVVGGLMASMAGVVYAARLLSVTPLAGQGYELDAIAATVIGGTSVSGGEGSVVRTLVGVLLLTIIANVFNLLGIHIYVQYVIKGAIILSAVGFDTYSKFRE</sequence>
<evidence type="ECO:0000313" key="8">
    <source>
        <dbReference type="Proteomes" id="UP000177701"/>
    </source>
</evidence>
<feature type="transmembrane region" description="Helical" evidence="6">
    <location>
        <begin position="210"/>
        <end position="232"/>
    </location>
</feature>
<evidence type="ECO:0000256" key="1">
    <source>
        <dbReference type="ARBA" id="ARBA00004651"/>
    </source>
</evidence>
<dbReference type="PANTHER" id="PTHR32196">
    <property type="entry name" value="ABC TRANSPORTER PERMEASE PROTEIN YPHD-RELATED-RELATED"/>
    <property type="match status" value="1"/>
</dbReference>
<dbReference type="GO" id="GO:0022857">
    <property type="term" value="F:transmembrane transporter activity"/>
    <property type="evidence" value="ECO:0007669"/>
    <property type="project" value="InterPro"/>
</dbReference>
<feature type="transmembrane region" description="Helical" evidence="6">
    <location>
        <begin position="122"/>
        <end position="140"/>
    </location>
</feature>
<comment type="subcellular location">
    <subcellularLocation>
        <location evidence="1">Cell membrane</location>
        <topology evidence="1">Multi-pass membrane protein</topology>
    </subcellularLocation>
</comment>
<dbReference type="STRING" id="1797291.A2V47_07245"/>
<organism evidence="7 8">
    <name type="scientific">Candidatus Sediminicultor quintus</name>
    <dbReference type="NCBI Taxonomy" id="1797291"/>
    <lineage>
        <taxon>Bacteria</taxon>
        <taxon>Pseudomonadati</taxon>
        <taxon>Atribacterota</taxon>
        <taxon>Candidatus Phoenicimicrobiia</taxon>
        <taxon>Candidatus Pheonicimicrobiales</taxon>
        <taxon>Candidatus Phoenicimicrobiaceae</taxon>
        <taxon>Candidatus Sediminicultor</taxon>
    </lineage>
</organism>
<feature type="transmembrane region" description="Helical" evidence="6">
    <location>
        <begin position="52"/>
        <end position="78"/>
    </location>
</feature>
<gene>
    <name evidence="7" type="ORF">A2V47_07245</name>
</gene>
<name>A0A1F5AFC5_9BACT</name>
<keyword evidence="4 6" id="KW-1133">Transmembrane helix</keyword>
<dbReference type="CDD" id="cd06579">
    <property type="entry name" value="TM_PBP1_transp_AraH_like"/>
    <property type="match status" value="1"/>
</dbReference>
<evidence type="ECO:0000313" key="7">
    <source>
        <dbReference type="EMBL" id="OGD17108.1"/>
    </source>
</evidence>
<dbReference type="AlphaFoldDB" id="A0A1F5AFC5"/>
<dbReference type="Pfam" id="PF02653">
    <property type="entry name" value="BPD_transp_2"/>
    <property type="match status" value="1"/>
</dbReference>